<reference evidence="10 11" key="1">
    <citation type="journal article" date="2024" name="Appl. Microbiol. Biotechnol.">
        <title>Biosynthetic gene clusters with biotechnological applications in novel Antarctic isolates from Actinomycetota.</title>
        <authorList>
            <person name="Bruna P."/>
            <person name="Nunez-Montero K."/>
            <person name="Contreras M.J."/>
            <person name="Leal K."/>
            <person name="Garcia M."/>
            <person name="Abanto M."/>
            <person name="Barrientos L."/>
        </authorList>
    </citation>
    <scope>NUCLEOTIDE SEQUENCE [LARGE SCALE GENOMIC DNA]</scope>
    <source>
        <strain evidence="10 11">Se16.17</strain>
    </source>
</reference>
<evidence type="ECO:0000256" key="3">
    <source>
        <dbReference type="ARBA" id="ARBA00022692"/>
    </source>
</evidence>
<sequence>MGVLYLLSLLAGITCMLLLDHRFRLFFWRDAAAAAIVTAVGVLFLLAWDLAGIGLGIFLRGQGTIATGLLIAPELPIEEPVFLLFLVLCTMVLYTGARRLIDRRVARHGGPGGTTGGIGGTSGKSGTAPATKARENV</sequence>
<evidence type="ECO:0000256" key="1">
    <source>
        <dbReference type="ARBA" id="ARBA00004141"/>
    </source>
</evidence>
<proteinExistence type="predicted"/>
<feature type="transmembrane region" description="Helical" evidence="9">
    <location>
        <begin position="80"/>
        <end position="97"/>
    </location>
</feature>
<evidence type="ECO:0000313" key="10">
    <source>
        <dbReference type="EMBL" id="MEO3940615.1"/>
    </source>
</evidence>
<protein>
    <submittedName>
        <fullName evidence="10">Lycopene cyclase domain-containing protein</fullName>
    </submittedName>
</protein>
<evidence type="ECO:0000256" key="7">
    <source>
        <dbReference type="ARBA" id="ARBA00023235"/>
    </source>
</evidence>
<organism evidence="10 11">
    <name type="scientific">Paenarthrobacter nicotinovorans</name>
    <name type="common">Arthrobacter nicotinovorans</name>
    <dbReference type="NCBI Taxonomy" id="29320"/>
    <lineage>
        <taxon>Bacteria</taxon>
        <taxon>Bacillati</taxon>
        <taxon>Actinomycetota</taxon>
        <taxon>Actinomycetes</taxon>
        <taxon>Micrococcales</taxon>
        <taxon>Micrococcaceae</taxon>
        <taxon>Paenarthrobacter</taxon>
    </lineage>
</organism>
<keyword evidence="11" id="KW-1185">Reference proteome</keyword>
<comment type="subcellular location">
    <subcellularLocation>
        <location evidence="1">Membrane</location>
        <topology evidence="1">Multi-pass membrane protein</topology>
    </subcellularLocation>
</comment>
<dbReference type="NCBIfam" id="TIGR03462">
    <property type="entry name" value="CarR_dom_SF"/>
    <property type="match status" value="1"/>
</dbReference>
<dbReference type="Proteomes" id="UP001448614">
    <property type="component" value="Unassembled WGS sequence"/>
</dbReference>
<accession>A0ABV0GQ51</accession>
<feature type="transmembrane region" description="Helical" evidence="9">
    <location>
        <begin position="35"/>
        <end position="60"/>
    </location>
</feature>
<keyword evidence="4" id="KW-0125">Carotenoid biosynthesis</keyword>
<evidence type="ECO:0000256" key="5">
    <source>
        <dbReference type="ARBA" id="ARBA00022989"/>
    </source>
</evidence>
<evidence type="ECO:0000256" key="8">
    <source>
        <dbReference type="SAM" id="MobiDB-lite"/>
    </source>
</evidence>
<evidence type="ECO:0000256" key="6">
    <source>
        <dbReference type="ARBA" id="ARBA00023136"/>
    </source>
</evidence>
<gene>
    <name evidence="10" type="ORF">V3C41_05980</name>
</gene>
<comment type="pathway">
    <text evidence="2">Carotenoid biosynthesis.</text>
</comment>
<keyword evidence="6 9" id="KW-0472">Membrane</keyword>
<evidence type="ECO:0000256" key="9">
    <source>
        <dbReference type="SAM" id="Phobius"/>
    </source>
</evidence>
<evidence type="ECO:0000313" key="11">
    <source>
        <dbReference type="Proteomes" id="UP001448614"/>
    </source>
</evidence>
<dbReference type="RefSeq" id="WP_347782085.1">
    <property type="nucleotide sequence ID" value="NZ_JBBMFV010000004.1"/>
</dbReference>
<keyword evidence="7" id="KW-0413">Isomerase</keyword>
<evidence type="ECO:0000256" key="4">
    <source>
        <dbReference type="ARBA" id="ARBA00022746"/>
    </source>
</evidence>
<name>A0ABV0GQ51_PAENI</name>
<comment type="caution">
    <text evidence="10">The sequence shown here is derived from an EMBL/GenBank/DDBJ whole genome shotgun (WGS) entry which is preliminary data.</text>
</comment>
<feature type="transmembrane region" description="Helical" evidence="9">
    <location>
        <begin position="6"/>
        <end position="23"/>
    </location>
</feature>
<keyword evidence="5 9" id="KW-1133">Transmembrane helix</keyword>
<feature type="compositionally biased region" description="Gly residues" evidence="8">
    <location>
        <begin position="111"/>
        <end position="123"/>
    </location>
</feature>
<dbReference type="InterPro" id="IPR017825">
    <property type="entry name" value="Lycopene_cyclase_dom"/>
</dbReference>
<feature type="region of interest" description="Disordered" evidence="8">
    <location>
        <begin position="111"/>
        <end position="137"/>
    </location>
</feature>
<dbReference type="EMBL" id="JBBMFV010000004">
    <property type="protein sequence ID" value="MEO3940615.1"/>
    <property type="molecule type" value="Genomic_DNA"/>
</dbReference>
<keyword evidence="3 9" id="KW-0812">Transmembrane</keyword>
<evidence type="ECO:0000256" key="2">
    <source>
        <dbReference type="ARBA" id="ARBA00004829"/>
    </source>
</evidence>